<accession>A0ABX0F981</accession>
<dbReference type="CDD" id="cd08935">
    <property type="entry name" value="mannonate_red_SDR_c"/>
    <property type="match status" value="1"/>
</dbReference>
<dbReference type="NCBIfam" id="NF006132">
    <property type="entry name" value="PRK08277.1"/>
    <property type="match status" value="1"/>
</dbReference>
<protein>
    <submittedName>
        <fullName evidence="4">SDR family oxidoreductase</fullName>
    </submittedName>
</protein>
<reference evidence="4 5" key="1">
    <citation type="submission" date="2020-01" db="EMBL/GenBank/DDBJ databases">
        <title>Polyphasic characterisation and genomic insights into a novel alkali tolerant bacterium VR-M41.</title>
        <authorList>
            <person name="Vemuluri V.R."/>
        </authorList>
    </citation>
    <scope>NUCLEOTIDE SEQUENCE [LARGE SCALE GENOMIC DNA]</scope>
    <source>
        <strain evidence="4 5">VR-M41</strain>
    </source>
</reference>
<evidence type="ECO:0000256" key="3">
    <source>
        <dbReference type="RuleBase" id="RU000363"/>
    </source>
</evidence>
<dbReference type="Gene3D" id="3.40.50.720">
    <property type="entry name" value="NAD(P)-binding Rossmann-like Domain"/>
    <property type="match status" value="1"/>
</dbReference>
<dbReference type="Proteomes" id="UP000800303">
    <property type="component" value="Unassembled WGS sequence"/>
</dbReference>
<evidence type="ECO:0000256" key="2">
    <source>
        <dbReference type="ARBA" id="ARBA00023002"/>
    </source>
</evidence>
<organism evidence="4 5">
    <name type="scientific">Saccharibacillus alkalitolerans</name>
    <dbReference type="NCBI Taxonomy" id="2705290"/>
    <lineage>
        <taxon>Bacteria</taxon>
        <taxon>Bacillati</taxon>
        <taxon>Bacillota</taxon>
        <taxon>Bacilli</taxon>
        <taxon>Bacillales</taxon>
        <taxon>Paenibacillaceae</taxon>
        <taxon>Saccharibacillus</taxon>
    </lineage>
</organism>
<evidence type="ECO:0000256" key="1">
    <source>
        <dbReference type="ARBA" id="ARBA00006484"/>
    </source>
</evidence>
<comment type="caution">
    <text evidence="4">The sequence shown here is derived from an EMBL/GenBank/DDBJ whole genome shotgun (WGS) entry which is preliminary data.</text>
</comment>
<dbReference type="PANTHER" id="PTHR42760:SF115">
    <property type="entry name" value="3-OXOACYL-[ACYL-CARRIER-PROTEIN] REDUCTASE FABG"/>
    <property type="match status" value="1"/>
</dbReference>
<dbReference type="PRINTS" id="PR00081">
    <property type="entry name" value="GDHRDH"/>
</dbReference>
<gene>
    <name evidence="4" type="ORF">GYN08_16230</name>
</gene>
<dbReference type="EMBL" id="JAAFGS010000005">
    <property type="protein sequence ID" value="NGZ76873.1"/>
    <property type="molecule type" value="Genomic_DNA"/>
</dbReference>
<dbReference type="PROSITE" id="PS00061">
    <property type="entry name" value="ADH_SHORT"/>
    <property type="match status" value="1"/>
</dbReference>
<dbReference type="PRINTS" id="PR00080">
    <property type="entry name" value="SDRFAMILY"/>
</dbReference>
<dbReference type="InterPro" id="IPR002347">
    <property type="entry name" value="SDR_fam"/>
</dbReference>
<name>A0ABX0F981_9BACL</name>
<dbReference type="PANTHER" id="PTHR42760">
    <property type="entry name" value="SHORT-CHAIN DEHYDROGENASES/REDUCTASES FAMILY MEMBER"/>
    <property type="match status" value="1"/>
</dbReference>
<comment type="similarity">
    <text evidence="1 3">Belongs to the short-chain dehydrogenases/reductases (SDR) family.</text>
</comment>
<keyword evidence="5" id="KW-1185">Reference proteome</keyword>
<sequence length="286" mass="30011">MDKLPFNIDLKGKVAVVTGGTGVLCSGFVDALAECGAAVAVLSRNLAEAEAKAAEVEARGGRAIGVAADVLDKAALKAAHEKIRSELGPCDILINGAGGNHPSATTTEEYWTPEHSQEQKDSARSFFDLEEEGLKFVLDVNFLGTLLPCQEFAADMAGRPGAAIVNVSSMNAYTPLTKIPAYSGAKAAVSNFTQWLAVHFSRAGIRVNAIAPGFFLTAQNEKLLKNEDGTLTERSAKILNSTPMGRFGEAKELVGTLLYLVSEEASGFVNGVIIPVDGAFSAYSGV</sequence>
<dbReference type="InterPro" id="IPR020904">
    <property type="entry name" value="Sc_DH/Rdtase_CS"/>
</dbReference>
<dbReference type="InterPro" id="IPR036291">
    <property type="entry name" value="NAD(P)-bd_dom_sf"/>
</dbReference>
<dbReference type="RefSeq" id="WP_166276131.1">
    <property type="nucleotide sequence ID" value="NZ_JAAFGS010000005.1"/>
</dbReference>
<dbReference type="SUPFAM" id="SSF51735">
    <property type="entry name" value="NAD(P)-binding Rossmann-fold domains"/>
    <property type="match status" value="1"/>
</dbReference>
<evidence type="ECO:0000313" key="4">
    <source>
        <dbReference type="EMBL" id="NGZ76873.1"/>
    </source>
</evidence>
<evidence type="ECO:0000313" key="5">
    <source>
        <dbReference type="Proteomes" id="UP000800303"/>
    </source>
</evidence>
<dbReference type="Pfam" id="PF00106">
    <property type="entry name" value="adh_short"/>
    <property type="match status" value="1"/>
</dbReference>
<proteinExistence type="inferred from homology"/>
<keyword evidence="2" id="KW-0560">Oxidoreductase</keyword>